<name>A0AAJ6FLK3_9LACO</name>
<evidence type="ECO:0000313" key="3">
    <source>
        <dbReference type="Proteomes" id="UP001238155"/>
    </source>
</evidence>
<evidence type="ECO:0000313" key="2">
    <source>
        <dbReference type="EMBL" id="WHQ79699.1"/>
    </source>
</evidence>
<dbReference type="InterPro" id="IPR016040">
    <property type="entry name" value="NAD(P)-bd_dom"/>
</dbReference>
<dbReference type="PANTHER" id="PTHR43355">
    <property type="entry name" value="FLAVIN REDUCTASE (NADPH)"/>
    <property type="match status" value="1"/>
</dbReference>
<protein>
    <submittedName>
        <fullName evidence="2">NAD(P)H-binding protein</fullName>
    </submittedName>
</protein>
<reference evidence="2" key="1">
    <citation type="submission" date="2023-04" db="EMBL/GenBank/DDBJ databases">
        <title>Four porcine-derived lactic acid bacteria strains analyses and their evaluation as potential probiotics based on genomics.</title>
        <authorList>
            <person name="Niu D."/>
        </authorList>
    </citation>
    <scope>NUCLEOTIDE SEQUENCE</scope>
    <source>
        <strain evidence="2">ZSB1</strain>
    </source>
</reference>
<organism evidence="2 3">
    <name type="scientific">Ligilactobacillus animalis</name>
    <dbReference type="NCBI Taxonomy" id="1605"/>
    <lineage>
        <taxon>Bacteria</taxon>
        <taxon>Bacillati</taxon>
        <taxon>Bacillota</taxon>
        <taxon>Bacilli</taxon>
        <taxon>Lactobacillales</taxon>
        <taxon>Lactobacillaceae</taxon>
        <taxon>Ligilactobacillus</taxon>
    </lineage>
</organism>
<dbReference type="GO" id="GO:0004074">
    <property type="term" value="F:biliverdin reductase [NAD(P)H] activity"/>
    <property type="evidence" value="ECO:0007669"/>
    <property type="project" value="TreeGrafter"/>
</dbReference>
<dbReference type="EMBL" id="CP123751">
    <property type="protein sequence ID" value="WHQ79699.1"/>
    <property type="molecule type" value="Genomic_DNA"/>
</dbReference>
<proteinExistence type="predicted"/>
<dbReference type="AlphaFoldDB" id="A0AAJ6FLK3"/>
<feature type="domain" description="NAD(P)-binding" evidence="1">
    <location>
        <begin position="9"/>
        <end position="193"/>
    </location>
</feature>
<dbReference type="InterPro" id="IPR036291">
    <property type="entry name" value="NAD(P)-bd_dom_sf"/>
</dbReference>
<dbReference type="RefSeq" id="WP_283534520.1">
    <property type="nucleotide sequence ID" value="NZ_CP123751.1"/>
</dbReference>
<dbReference type="Gene3D" id="3.40.50.720">
    <property type="entry name" value="NAD(P)-binding Rossmann-like Domain"/>
    <property type="match status" value="1"/>
</dbReference>
<sequence length="216" mass="24172">MKKVLIMAANGQISRLVDERVLTEPEFSDVELTLFLRDKKRLAALEDNDRVTLIEGSLNNYADVKQAILGQDLVFVGVVDHTSDNHQTKYVIEAMKETGIKRGVFTNILGIYDEVLGEFGRWNKEMVAPGLESAEISDKLLARSGLDYTTLRLPWLNDREVAYEITHKDETYLGVSGSRKSIADVVLRIIADPKFLVNDSVGIADPKTEGSDRPVY</sequence>
<accession>A0AAJ6FLK3</accession>
<dbReference type="Proteomes" id="UP001238155">
    <property type="component" value="Chromosome"/>
</dbReference>
<dbReference type="InterPro" id="IPR051606">
    <property type="entry name" value="Polyketide_Oxido-like"/>
</dbReference>
<dbReference type="SUPFAM" id="SSF51735">
    <property type="entry name" value="NAD(P)-binding Rossmann-fold domains"/>
    <property type="match status" value="1"/>
</dbReference>
<evidence type="ECO:0000259" key="1">
    <source>
        <dbReference type="Pfam" id="PF13460"/>
    </source>
</evidence>
<dbReference type="PANTHER" id="PTHR43355:SF2">
    <property type="entry name" value="FLAVIN REDUCTASE (NADPH)"/>
    <property type="match status" value="1"/>
</dbReference>
<gene>
    <name evidence="2" type="ORF">QFF56_06990</name>
</gene>
<dbReference type="GO" id="GO:0042602">
    <property type="term" value="F:riboflavin reductase (NADPH) activity"/>
    <property type="evidence" value="ECO:0007669"/>
    <property type="project" value="TreeGrafter"/>
</dbReference>
<dbReference type="Pfam" id="PF13460">
    <property type="entry name" value="NAD_binding_10"/>
    <property type="match status" value="1"/>
</dbReference>